<dbReference type="Proteomes" id="UP000594621">
    <property type="component" value="Chromosome"/>
</dbReference>
<dbReference type="EMBL" id="CP061379">
    <property type="protein sequence ID" value="QPF90691.1"/>
    <property type="molecule type" value="Genomic_DNA"/>
</dbReference>
<accession>A0A7S9GZA5</accession>
<evidence type="ECO:0000313" key="3">
    <source>
        <dbReference type="Proteomes" id="UP000594621"/>
    </source>
</evidence>
<dbReference type="AlphaFoldDB" id="A0A7S9GZA5"/>
<dbReference type="Gene3D" id="3.10.450.50">
    <property type="match status" value="1"/>
</dbReference>
<organism evidence="2 3">
    <name type="scientific">Bradyrhizobium commune</name>
    <dbReference type="NCBI Taxonomy" id="83627"/>
    <lineage>
        <taxon>Bacteria</taxon>
        <taxon>Pseudomonadati</taxon>
        <taxon>Pseudomonadota</taxon>
        <taxon>Alphaproteobacteria</taxon>
        <taxon>Hyphomicrobiales</taxon>
        <taxon>Nitrobacteraceae</taxon>
        <taxon>Bradyrhizobium</taxon>
    </lineage>
</organism>
<protein>
    <submittedName>
        <fullName evidence="2">Nuclear transport factor 2 family protein</fullName>
    </submittedName>
</protein>
<dbReference type="SUPFAM" id="SSF54427">
    <property type="entry name" value="NTF2-like"/>
    <property type="match status" value="1"/>
</dbReference>
<evidence type="ECO:0000259" key="1">
    <source>
        <dbReference type="Pfam" id="PF13577"/>
    </source>
</evidence>
<dbReference type="RefSeq" id="WP_195800274.1">
    <property type="nucleotide sequence ID" value="NZ_CP061379.1"/>
</dbReference>
<dbReference type="Pfam" id="PF13577">
    <property type="entry name" value="SnoaL_4"/>
    <property type="match status" value="1"/>
</dbReference>
<dbReference type="InterPro" id="IPR037401">
    <property type="entry name" value="SnoaL-like"/>
</dbReference>
<dbReference type="KEGG" id="bcou:IC761_30055"/>
<feature type="domain" description="SnoaL-like" evidence="1">
    <location>
        <begin position="16"/>
        <end position="132"/>
    </location>
</feature>
<evidence type="ECO:0000313" key="2">
    <source>
        <dbReference type="EMBL" id="QPF90691.1"/>
    </source>
</evidence>
<dbReference type="InterPro" id="IPR032710">
    <property type="entry name" value="NTF2-like_dom_sf"/>
</dbReference>
<gene>
    <name evidence="2" type="ORF">IC761_30055</name>
</gene>
<sequence length="217" mass="24855">MTATDQDAFNEQKSERDRRSIRDLIENWAIWRDAGDWERFRTVWHDDGRMNATWKQGTADEFIKASIEGWNRGVSILHFLGGSSIELSGERAIAQTKMTISQRADVHGILCDVVCTGRFYDFLERRLGRWGLVMRQPIYEKDRIDPVDPSASLKLDGNLLSQFPVGYRHLAYLQSQIGYPVKKDMPGLKGQETEALYARGQDWLHGKSLSEAHSAPR</sequence>
<name>A0A7S9GZA5_9BRAD</name>
<proteinExistence type="predicted"/>
<keyword evidence="3" id="KW-1185">Reference proteome</keyword>
<reference evidence="2 3" key="1">
    <citation type="submission" date="2020-09" db="EMBL/GenBank/DDBJ databases">
        <title>Complete genomes of bradyrhizobia occurring on native shrubby legumes in Australia.</title>
        <authorList>
            <person name="Lafay B."/>
        </authorList>
    </citation>
    <scope>NUCLEOTIDE SEQUENCE [LARGE SCALE GENOMIC DNA]</scope>
    <source>
        <strain evidence="2 3">BDV5040</strain>
    </source>
</reference>